<sequence length="315" mass="33640">MTATTLTDRYISAVVRGVPEKQRADLEQELRASLADAIDARLEAGADAKTAEYEAVTELGDPIVLSARYAGRPLHLIGPALYPDWKRLLTVLEFIVVPIVFATLTVVGVLKGDEVGGVIGGAVWTALSVAVFLAFWVTVVFAVIERTAPEAACKRTTWNPDMLPETSARLTSRTEFVVETTLGALVITAFLLSPFVSPHADAAGAPIPFFHPWIWQSGLVVLLVLVPLLQVGANVLKLRGRWTMPLAIGATVVDVVGAIVLIVLASTDHVLNPAFFAAAGWPASIIPVVNVILVIVAALSIATSAWENIRSVRKV</sequence>
<reference evidence="3" key="1">
    <citation type="submission" date="2018-09" db="EMBL/GenBank/DDBJ databases">
        <title>Genome sequencing of strain 2DFWR-13.</title>
        <authorList>
            <person name="Heo J."/>
            <person name="Kim S.-J."/>
            <person name="Kwon S.-W."/>
        </authorList>
    </citation>
    <scope>NUCLEOTIDE SEQUENCE [LARGE SCALE GENOMIC DNA]</scope>
    <source>
        <strain evidence="3">2DFWR-13</strain>
    </source>
</reference>
<feature type="transmembrane region" description="Helical" evidence="1">
    <location>
        <begin position="176"/>
        <end position="193"/>
    </location>
</feature>
<dbReference type="EMBL" id="CP032630">
    <property type="protein sequence ID" value="AYF97320.1"/>
    <property type="molecule type" value="Genomic_DNA"/>
</dbReference>
<name>A0A387BFN9_9MICO</name>
<dbReference type="AlphaFoldDB" id="A0A387BFN9"/>
<dbReference type="RefSeq" id="WP_120761671.1">
    <property type="nucleotide sequence ID" value="NZ_CP032630.1"/>
</dbReference>
<proteinExistence type="predicted"/>
<evidence type="ECO:0000256" key="1">
    <source>
        <dbReference type="SAM" id="Phobius"/>
    </source>
</evidence>
<dbReference type="InterPro" id="IPR047928">
    <property type="entry name" value="Perm_prefix_1"/>
</dbReference>
<protein>
    <submittedName>
        <fullName evidence="2">Uncharacterized protein</fullName>
    </submittedName>
</protein>
<feature type="transmembrane region" description="Helical" evidence="1">
    <location>
        <begin position="213"/>
        <end position="233"/>
    </location>
</feature>
<feature type="transmembrane region" description="Helical" evidence="1">
    <location>
        <begin position="88"/>
        <end position="110"/>
    </location>
</feature>
<evidence type="ECO:0000313" key="3">
    <source>
        <dbReference type="Proteomes" id="UP000278886"/>
    </source>
</evidence>
<feature type="transmembrane region" description="Helical" evidence="1">
    <location>
        <begin position="122"/>
        <end position="144"/>
    </location>
</feature>
<organism evidence="2 3">
    <name type="scientific">Protaetiibacter intestinalis</name>
    <dbReference type="NCBI Taxonomy" id="2419774"/>
    <lineage>
        <taxon>Bacteria</taxon>
        <taxon>Bacillati</taxon>
        <taxon>Actinomycetota</taxon>
        <taxon>Actinomycetes</taxon>
        <taxon>Micrococcales</taxon>
        <taxon>Microbacteriaceae</taxon>
        <taxon>Protaetiibacter</taxon>
    </lineage>
</organism>
<dbReference type="KEGG" id="lyd:D7I47_02990"/>
<gene>
    <name evidence="2" type="ORF">D7I47_02990</name>
</gene>
<feature type="transmembrane region" description="Helical" evidence="1">
    <location>
        <begin position="285"/>
        <end position="306"/>
    </location>
</feature>
<keyword evidence="3" id="KW-1185">Reference proteome</keyword>
<dbReference type="Proteomes" id="UP000278886">
    <property type="component" value="Chromosome"/>
</dbReference>
<evidence type="ECO:0000313" key="2">
    <source>
        <dbReference type="EMBL" id="AYF97320.1"/>
    </source>
</evidence>
<dbReference type="NCBIfam" id="NF038403">
    <property type="entry name" value="perm_prefix_1"/>
    <property type="match status" value="1"/>
</dbReference>
<dbReference type="OrthoDB" id="3171769at2"/>
<accession>A0A387BFN9</accession>
<keyword evidence="1" id="KW-0472">Membrane</keyword>
<keyword evidence="1" id="KW-1133">Transmembrane helix</keyword>
<keyword evidence="1" id="KW-0812">Transmembrane</keyword>
<feature type="transmembrane region" description="Helical" evidence="1">
    <location>
        <begin position="245"/>
        <end position="265"/>
    </location>
</feature>